<feature type="compositionally biased region" description="Low complexity" evidence="5">
    <location>
        <begin position="3380"/>
        <end position="3393"/>
    </location>
</feature>
<evidence type="ECO:0000256" key="1">
    <source>
        <dbReference type="ARBA" id="ARBA00006545"/>
    </source>
</evidence>
<evidence type="ECO:0000256" key="4">
    <source>
        <dbReference type="SAM" id="Coils"/>
    </source>
</evidence>
<dbReference type="InterPro" id="IPR056748">
    <property type="entry name" value="VPS13-like_C"/>
</dbReference>
<keyword evidence="4" id="KW-0175">Coiled coil</keyword>
<dbReference type="InterPro" id="IPR009543">
    <property type="entry name" value="VPS13_VAB"/>
</dbReference>
<feature type="compositionally biased region" description="Polar residues" evidence="5">
    <location>
        <begin position="3316"/>
        <end position="3328"/>
    </location>
</feature>
<organism evidence="10">
    <name type="scientific">Phallusia mammillata</name>
    <dbReference type="NCBI Taxonomy" id="59560"/>
    <lineage>
        <taxon>Eukaryota</taxon>
        <taxon>Metazoa</taxon>
        <taxon>Chordata</taxon>
        <taxon>Tunicata</taxon>
        <taxon>Ascidiacea</taxon>
        <taxon>Phlebobranchia</taxon>
        <taxon>Ascidiidae</taxon>
        <taxon>Phallusia</taxon>
    </lineage>
</organism>
<feature type="region of interest" description="Disordered" evidence="5">
    <location>
        <begin position="1372"/>
        <end position="1405"/>
    </location>
</feature>
<dbReference type="GO" id="GO:0006869">
    <property type="term" value="P:lipid transport"/>
    <property type="evidence" value="ECO:0007669"/>
    <property type="project" value="UniProtKB-KW"/>
</dbReference>
<dbReference type="PANTHER" id="PTHR16166:SF93">
    <property type="entry name" value="INTERMEMBRANE LIPID TRANSFER PROTEIN VPS13"/>
    <property type="match status" value="1"/>
</dbReference>
<dbReference type="InterPro" id="IPR026847">
    <property type="entry name" value="VPS13"/>
</dbReference>
<dbReference type="Pfam" id="PF25037">
    <property type="entry name" value="VPS13_C"/>
    <property type="match status" value="1"/>
</dbReference>
<evidence type="ECO:0000256" key="3">
    <source>
        <dbReference type="ARBA" id="ARBA00023055"/>
    </source>
</evidence>
<evidence type="ECO:0000256" key="2">
    <source>
        <dbReference type="ARBA" id="ARBA00022448"/>
    </source>
</evidence>
<feature type="domain" description="Chorein N-terminal" evidence="6">
    <location>
        <begin position="2"/>
        <end position="900"/>
    </location>
</feature>
<accession>A0A6F9DWS6</accession>
<dbReference type="GO" id="GO:0006623">
    <property type="term" value="P:protein targeting to vacuole"/>
    <property type="evidence" value="ECO:0007669"/>
    <property type="project" value="TreeGrafter"/>
</dbReference>
<feature type="domain" description="Vacuolar protein sorting-associated protein 13 VPS13 adaptor binding" evidence="8">
    <location>
        <begin position="2013"/>
        <end position="2476"/>
    </location>
</feature>
<evidence type="ECO:0000259" key="9">
    <source>
        <dbReference type="Pfam" id="PF25037"/>
    </source>
</evidence>
<feature type="domain" description="VPS13-like middle region" evidence="7">
    <location>
        <begin position="1091"/>
        <end position="1914"/>
    </location>
</feature>
<evidence type="ECO:0000259" key="6">
    <source>
        <dbReference type="Pfam" id="PF12624"/>
    </source>
</evidence>
<feature type="coiled-coil region" evidence="4">
    <location>
        <begin position="353"/>
        <end position="404"/>
    </location>
</feature>
<evidence type="ECO:0000259" key="7">
    <source>
        <dbReference type="Pfam" id="PF25033"/>
    </source>
</evidence>
<feature type="domain" description="Intermembrane lipid transfer protein VPS13-like C-terminal" evidence="9">
    <location>
        <begin position="3138"/>
        <end position="3250"/>
    </location>
</feature>
<dbReference type="Pfam" id="PF25036">
    <property type="entry name" value="VPS13_VAB"/>
    <property type="match status" value="1"/>
</dbReference>
<evidence type="ECO:0000313" key="10">
    <source>
        <dbReference type="EMBL" id="CAB3267621.1"/>
    </source>
</evidence>
<keyword evidence="3" id="KW-0445">Lipid transport</keyword>
<protein>
    <submittedName>
        <fullName evidence="10">Vacuolar protein sorting-associated protein 13A-like</fullName>
    </submittedName>
</protein>
<name>A0A6F9DWS6_9ASCI</name>
<dbReference type="PANTHER" id="PTHR16166">
    <property type="entry name" value="VACUOLAR PROTEIN SORTING-ASSOCIATED PROTEIN VPS13"/>
    <property type="match status" value="1"/>
</dbReference>
<dbReference type="InterPro" id="IPR056747">
    <property type="entry name" value="VPS13-like_M"/>
</dbReference>
<dbReference type="EMBL" id="LR791759">
    <property type="protein sequence ID" value="CAB3267621.1"/>
    <property type="molecule type" value="mRNA"/>
</dbReference>
<gene>
    <name evidence="10" type="primary">Vps13a</name>
</gene>
<sequence length="3393" mass="376081">MVFESLVVELMNKYLGEYIENLDASQLKLGIWGGDAVLENLHVKGDALKDLNLPVQIKSGHIGKLTLKIPWKNLYKEAVEATLDGLFLLAVPNSSMEYDAEKEKIREQESKQAQLQAIEEQQLQKLKSKEEKKDGFVEKLATQIIKNLQIHVRNIHVRYEDKNTIKDHPFAMGVTLHSLSFETTNENWIPCLLDESVKIIYKMVDLDCLSVYWNPAPDVFVADAPRAQQLDIFLNTIANKTFTPSEFLYIIKPINLQARLRLNPNPHSDLAKPKVMLSLVLEEIGMRLLHKQYHGVMELVESMDRMALNAPFRKFKPNVPIKNNGKLWWQYAYNSVLETGIVSRPMYWSWSYIKEHRRKVREYKIKYKEKLQQKKPPKALLDQLTEMENELNILNITLARQTSEVELARAGRQIKSKPSVHQPKKENSSTGGWFGGFFGRKSAPASEKEEDESKTGLDSVMSDDEKANLYSAIGYSDGEIVDVSGFEKSYIGTKLNVDLKKVSVELSDESISKHDLISLRLINVSTIVEQRPSANGLGVTAHMSSFEVDGMKQEAIVPCIVSSDIDNLNNLDKQHLLTVLFETNPLDECCDQRIIVNSQPLQIIYDAITINNLLTFFKPPENVQLQQLRAVAASAYDDVKEQTATGLQHVMENRSVLEVGIRLSSSYIVIPRNGIFQDDSDVLVLDLGELCLESDNQGRTPMMKKKNEALDLEEMRAKVYDNFTIDLKKIQLLLGTRGENWRSARQLDSSSMHVLEPINLQVLFQKCMITNDSALPKIKIKGEIPMLSLQMSDRKLQDALVLVESIPLPPSDVQQKQTEIMVSESWKKISKEDNAALEKALSPNLNTSKQSLFSEDEEFFTAESDIGSDADEKIVRRALVAKEESDKQMTDLELTFCIKKMSVTITEELNTETRSDILVLEVGTMSLSMIARTWDTNIVVYLQSISTKLLQFTEPDGSPLYLINSEAPVGSKHLLHVEMLQVKPQSPEFETTHNSTEQKILIKFGTLKLGLHAQATKKLMDFAQVLAGLQSSGQKETAIEASAEVNDVPSATSATTVSSSPSFVSAVSTLEAKPVIKLHVEAQLELIDIAILDDKQSIMDLKVEGAHVSLIMKPSSMSVNSKLHNILIVDAEPQTKYRNIVSAVGDDILVLELTIYNEATQGPDKFADMNNVDTRIKLKLGSTRVVFLNKFVKSVLEFAGHFSEAKQVAIEAGTAAQERAAEQAQKLADTNPRLALDVTLSAPTVIIPMNSNSLEAIVADLGTLYVKNEFTVAGTGDTGPAVKDDMMVSLKDVKVMKCIFDEDLHTMEGINILEPITLVVEIARNLSASWFHKIPDVQINGLMPPISLLLSQGDLASIMMMLDQNLNEGGKPLDEIQPVAPTTAENKSKTVVAKKSSSKESKEVETKNSKISVPDIVWETLKVLFQLDSVTLQLFSDDARQLSLAKVQFHKISASVVMRNDQSLDVDFGLGEFTLHDERETHKHGITKLIQNRNSNDDVKIISAVITQKNTGSLDVTAKVSGLSVIVSMEFIMKLVNLFMNSLQPNLESVQSATAVAGEELITPVVEAEVYAETGENQVESTETEKSKAVKVKFTLEEPEIVLVTDVRSVDSEAIVLGMQVNLDFEITPDGKKQMVSASLNKMFITGCSFKNILNKVKPSPHTHKKILAPCEIKVAGLISDDIQDFDVAVSEIRLKASPIIIRTISEAAAQLTPPAEEKAATKDSSLSLTSKQEICVPQVVKDMNLWFMKDPEKASSVDKTASVIEVVGSSKQEMAKVSLPMLHIQLETGSGHHTVPLLIAECTMKGHVADWSSGTLNGDFTVTLGTAYFNDMLSVWEPLIEPVEVDADGLKVKYEPWKLQAHIQQSAASLTEEDGNEAQLPALMAVSVESKCLLQATISNAALKTINGLATAFQDAALSQTVKDGDNKLKAATSITEVQQSGATVVVKNKLGYDIHVDLGKGLCLLEEQTKSDAGYKVCHNDKLLLDYVQAGEHDLWTVLLNQETMLRRDDVYIKINGDKGHSSTVNITHTGAMLQTLELNNKTLSFDAVIASVAGIKTITLQSKIVIYNHLSCTLDIKSKSSTDKLGSMQPEKRFVVPLQYVDEQSLILQPYIDNNSLGSNVISWKEALDTPGFHHETFVRFSPTDKISEPLFMNVEFKDEKLETPQGTKADQSGLAIHLQPCSTLTNFLPFPISYHISGVGYEGKSKSLDAGQSIQILDAEIEKCSIKMKVPSYRGTDWKSSVPLNLGFSELSPLTFTDVNKEDSTITLAKQITYTGGMMRLTLYSPYWLMNKTGLPLDYKASDDNPEKAVQHQENTQDVILFSYTSKSFLSKNKFQLRTCNSAFSDSFSLDTVGSSGSITCKTKTFNYTIGTQISLTSFSLTKMVTFTPYFSLHNKSDLNVEISESDDPNKIWKKVESGESITLWPEHKENCLVARLVGQEDSVSTKFRFNKLDSGVLIRLGEETLFVEVSVTELSVDISLRKYYPGASAVLVVNDTTDLSFSCWQSSKKEEEFKQEIKCGEACHLLWSDPTAKREMVWKSSSGNQESFDVFQEKSGSFLSTSKGGPQIIAALREKLSSTSGDSKVYYVLFVDGLQRTLLFTSNELRAKAAEHSLQFERNSFEFTLSLHGVACSLTDSTAHREVAYLALTSSGLVWEEQPNKRWKPLATKYSQLLETNYQKQQIGSTSHERVSLDKYEFDLSTMKVIKPKECPLQRSFTPGLWFQFSSTDNQVSVHAKINRMQMDSQIQGATFPVILHPVPLPKSVAIDSSPKPFVEVVMIQRNSENHTFTHIKNLQVLVQEFSIKLDMGFISAILPVFGAEEVKVTPEQELKYFKEDLSIATKSNETKEESSGSSVVFYDNLHLSPIKVHVSFSMQNQTGGETQSDGAATEVIKLPFSAFSVVLQSVGVTLSDVDDIVFKLAYYERKYQFMSSADLQSAVTVHYAGQAIKQLYVLVLGLDVIGDPYGLVMGIAEGVTSLFYEPYQGMIQGPGEFFEGLGLGALSLFGHTVGGAAGAVSKVTGALGKGIATMTMDDDFQKKRLEAKNKQPADVKEGLARGGKGLVMGVVSGVTGIVTKPVEGAKKEGAAGFFKGVGKGLIGVVARPVSGVVDLASSTFEGIQKVADMSEDVRKIRPARWIDPSTGIIQPYSWKRAQGAGILQEVDHGRYVKDNVYYDHVPLKKDRKSVLLLTNRMVINAHTGDILGQWKSSWKNFYEEILEEPELHGNTIKFAVKDQQAILRQESQENLANFQQAPNPLNFARFALSFGKSAIDAVSQPQSSKATTTSSSFGRRFSAKNLFSRSSTVSESSVQFTRNKAQVQTQKSEDESQNKTKTFFGKKAGHQTVHFYDEKYAQYIYTKITKKWSHAKLHPGGTSLPTSSSSSSTEI</sequence>
<dbReference type="InterPro" id="IPR026854">
    <property type="entry name" value="VPS13_N"/>
</dbReference>
<proteinExistence type="evidence at transcript level"/>
<dbReference type="Pfam" id="PF12624">
    <property type="entry name" value="VPS13_N"/>
    <property type="match status" value="1"/>
</dbReference>
<evidence type="ECO:0000256" key="5">
    <source>
        <dbReference type="SAM" id="MobiDB-lite"/>
    </source>
</evidence>
<comment type="similarity">
    <text evidence="1">Belongs to the VPS13 family.</text>
</comment>
<evidence type="ECO:0000259" key="8">
    <source>
        <dbReference type="Pfam" id="PF25036"/>
    </source>
</evidence>
<keyword evidence="2" id="KW-0813">Transport</keyword>
<feature type="region of interest" description="Disordered" evidence="5">
    <location>
        <begin position="411"/>
        <end position="437"/>
    </location>
</feature>
<dbReference type="GO" id="GO:0045053">
    <property type="term" value="P:protein retention in Golgi apparatus"/>
    <property type="evidence" value="ECO:0007669"/>
    <property type="project" value="TreeGrafter"/>
</dbReference>
<feature type="region of interest" description="Disordered" evidence="5">
    <location>
        <begin position="3374"/>
        <end position="3393"/>
    </location>
</feature>
<dbReference type="Pfam" id="PF25033">
    <property type="entry name" value="VPS13_M"/>
    <property type="match status" value="1"/>
</dbReference>
<reference evidence="10" key="1">
    <citation type="submission" date="2020-04" db="EMBL/GenBank/DDBJ databases">
        <authorList>
            <person name="Neveu A P."/>
        </authorList>
    </citation>
    <scope>NUCLEOTIDE SEQUENCE</scope>
    <source>
        <tissue evidence="10">Whole embryo</tissue>
    </source>
</reference>
<feature type="region of interest" description="Disordered" evidence="5">
    <location>
        <begin position="3316"/>
        <end position="3336"/>
    </location>
</feature>